<dbReference type="FunFam" id="3.40.50.2300:FF:000001">
    <property type="entry name" value="DNA-binding response regulator PhoB"/>
    <property type="match status" value="1"/>
</dbReference>
<feature type="domain" description="OmpR/PhoB-type" evidence="9">
    <location>
        <begin position="133"/>
        <end position="229"/>
    </location>
</feature>
<evidence type="ECO:0000256" key="4">
    <source>
        <dbReference type="ARBA" id="ARBA00023125"/>
    </source>
</evidence>
<dbReference type="SUPFAM" id="SSF46894">
    <property type="entry name" value="C-terminal effector domain of the bipartite response regulators"/>
    <property type="match status" value="1"/>
</dbReference>
<dbReference type="RefSeq" id="WP_136060478.1">
    <property type="nucleotide sequence ID" value="NZ_CAAHFH010000001.1"/>
</dbReference>
<proteinExistence type="predicted"/>
<evidence type="ECO:0000313" key="10">
    <source>
        <dbReference type="EMBL" id="VGO19044.1"/>
    </source>
</evidence>
<reference evidence="10 11" key="1">
    <citation type="submission" date="2019-04" db="EMBL/GenBank/DDBJ databases">
        <authorList>
            <person name="Van Vliet M D."/>
        </authorList>
    </citation>
    <scope>NUCLEOTIDE SEQUENCE [LARGE SCALE GENOMIC DNA]</scope>
    <source>
        <strain evidence="10 11">F21</strain>
    </source>
</reference>
<dbReference type="Gene3D" id="3.40.50.2300">
    <property type="match status" value="1"/>
</dbReference>
<protein>
    <submittedName>
        <fullName evidence="10">Phosphate regulon transcriptional regulatory protein PhoB</fullName>
    </submittedName>
</protein>
<dbReference type="InterPro" id="IPR011006">
    <property type="entry name" value="CheY-like_superfamily"/>
</dbReference>
<dbReference type="PANTHER" id="PTHR48111:SF4">
    <property type="entry name" value="DNA-BINDING DUAL TRANSCRIPTIONAL REGULATOR OMPR"/>
    <property type="match status" value="1"/>
</dbReference>
<dbReference type="GO" id="GO:0006355">
    <property type="term" value="P:regulation of DNA-templated transcription"/>
    <property type="evidence" value="ECO:0007669"/>
    <property type="project" value="InterPro"/>
</dbReference>
<dbReference type="SUPFAM" id="SSF52172">
    <property type="entry name" value="CheY-like"/>
    <property type="match status" value="1"/>
</dbReference>
<keyword evidence="5" id="KW-0804">Transcription</keyword>
<evidence type="ECO:0000256" key="3">
    <source>
        <dbReference type="ARBA" id="ARBA00023015"/>
    </source>
</evidence>
<dbReference type="Pfam" id="PF00486">
    <property type="entry name" value="Trans_reg_C"/>
    <property type="match status" value="1"/>
</dbReference>
<dbReference type="GO" id="GO:0005829">
    <property type="term" value="C:cytosol"/>
    <property type="evidence" value="ECO:0007669"/>
    <property type="project" value="TreeGrafter"/>
</dbReference>
<dbReference type="GO" id="GO:0000156">
    <property type="term" value="F:phosphorelay response regulator activity"/>
    <property type="evidence" value="ECO:0007669"/>
    <property type="project" value="TreeGrafter"/>
</dbReference>
<dbReference type="Pfam" id="PF00072">
    <property type="entry name" value="Response_reg"/>
    <property type="match status" value="1"/>
</dbReference>
<dbReference type="AlphaFoldDB" id="A0A6C2UI88"/>
<gene>
    <name evidence="10" type="primary">phoB_1</name>
    <name evidence="10" type="ORF">SCARR_01099</name>
</gene>
<dbReference type="Gene3D" id="6.10.250.690">
    <property type="match status" value="1"/>
</dbReference>
<feature type="modified residue" description="4-aspartylphosphate" evidence="6">
    <location>
        <position position="54"/>
    </location>
</feature>
<dbReference type="SMART" id="SM00448">
    <property type="entry name" value="REC"/>
    <property type="match status" value="1"/>
</dbReference>
<evidence type="ECO:0000259" key="8">
    <source>
        <dbReference type="PROSITE" id="PS50110"/>
    </source>
</evidence>
<evidence type="ECO:0000256" key="5">
    <source>
        <dbReference type="ARBA" id="ARBA00023163"/>
    </source>
</evidence>
<name>A0A6C2UI88_9BACT</name>
<dbReference type="InterPro" id="IPR001867">
    <property type="entry name" value="OmpR/PhoB-type_DNA-bd"/>
</dbReference>
<dbReference type="InterPro" id="IPR001789">
    <property type="entry name" value="Sig_transdc_resp-reg_receiver"/>
</dbReference>
<dbReference type="InterPro" id="IPR039420">
    <property type="entry name" value="WalR-like"/>
</dbReference>
<dbReference type="InterPro" id="IPR036388">
    <property type="entry name" value="WH-like_DNA-bd_sf"/>
</dbReference>
<evidence type="ECO:0000256" key="7">
    <source>
        <dbReference type="PROSITE-ProRule" id="PRU01091"/>
    </source>
</evidence>
<evidence type="ECO:0000256" key="1">
    <source>
        <dbReference type="ARBA" id="ARBA00022553"/>
    </source>
</evidence>
<keyword evidence="4 7" id="KW-0238">DNA-binding</keyword>
<evidence type="ECO:0000256" key="2">
    <source>
        <dbReference type="ARBA" id="ARBA00023012"/>
    </source>
</evidence>
<keyword evidence="11" id="KW-1185">Reference proteome</keyword>
<dbReference type="CDD" id="cd00383">
    <property type="entry name" value="trans_reg_C"/>
    <property type="match status" value="1"/>
</dbReference>
<dbReference type="PROSITE" id="PS51755">
    <property type="entry name" value="OMPR_PHOB"/>
    <property type="match status" value="1"/>
</dbReference>
<dbReference type="EMBL" id="CAAHFH010000001">
    <property type="protein sequence ID" value="VGO19044.1"/>
    <property type="molecule type" value="Genomic_DNA"/>
</dbReference>
<keyword evidence="3" id="KW-0805">Transcription regulation</keyword>
<dbReference type="PROSITE" id="PS50110">
    <property type="entry name" value="RESPONSE_REGULATORY"/>
    <property type="match status" value="1"/>
</dbReference>
<organism evidence="10 11">
    <name type="scientific">Pontiella sulfatireligans</name>
    <dbReference type="NCBI Taxonomy" id="2750658"/>
    <lineage>
        <taxon>Bacteria</taxon>
        <taxon>Pseudomonadati</taxon>
        <taxon>Kiritimatiellota</taxon>
        <taxon>Kiritimatiellia</taxon>
        <taxon>Kiritimatiellales</taxon>
        <taxon>Pontiellaceae</taxon>
        <taxon>Pontiella</taxon>
    </lineage>
</organism>
<keyword evidence="1 6" id="KW-0597">Phosphoprotein</keyword>
<evidence type="ECO:0000256" key="6">
    <source>
        <dbReference type="PROSITE-ProRule" id="PRU00169"/>
    </source>
</evidence>
<feature type="DNA-binding region" description="OmpR/PhoB-type" evidence="7">
    <location>
        <begin position="133"/>
        <end position="229"/>
    </location>
</feature>
<evidence type="ECO:0000259" key="9">
    <source>
        <dbReference type="PROSITE" id="PS51755"/>
    </source>
</evidence>
<feature type="domain" description="Response regulatory" evidence="8">
    <location>
        <begin position="5"/>
        <end position="121"/>
    </location>
</feature>
<keyword evidence="2" id="KW-0902">Two-component regulatory system</keyword>
<evidence type="ECO:0000313" key="11">
    <source>
        <dbReference type="Proteomes" id="UP000346198"/>
    </source>
</evidence>
<dbReference type="InterPro" id="IPR016032">
    <property type="entry name" value="Sig_transdc_resp-reg_C-effctor"/>
</dbReference>
<dbReference type="GO" id="GO:0000976">
    <property type="term" value="F:transcription cis-regulatory region binding"/>
    <property type="evidence" value="ECO:0007669"/>
    <property type="project" value="TreeGrafter"/>
</dbReference>
<dbReference type="PANTHER" id="PTHR48111">
    <property type="entry name" value="REGULATOR OF RPOS"/>
    <property type="match status" value="1"/>
</dbReference>
<dbReference type="SMART" id="SM00862">
    <property type="entry name" value="Trans_reg_C"/>
    <property type="match status" value="1"/>
</dbReference>
<dbReference type="GO" id="GO:0032993">
    <property type="term" value="C:protein-DNA complex"/>
    <property type="evidence" value="ECO:0007669"/>
    <property type="project" value="TreeGrafter"/>
</dbReference>
<dbReference type="Proteomes" id="UP000346198">
    <property type="component" value="Unassembled WGS sequence"/>
</dbReference>
<sequence length="231" mass="25652">MEKIKILVVEDEAPIQELLQFNLERKKYRVKVVDSGEEALSMASQYQPDLILLDIMLPGADGLEVCKRIKADPKTARIPIIMLTALCEEADIVTGLELGADDYVTKPFSPRVLLARVKAALRRIESSAPAANDDLIRMHDISIDVARHKVAVGGADVTLTFTEFKVLQLMASQPGRVFTRYQIVDAVHGDDYPVTDRSVDVQIVGLRKKLGEAGTCIETVRGIGYRFKEEE</sequence>
<accession>A0A6C2UI88</accession>
<dbReference type="Gene3D" id="1.10.10.10">
    <property type="entry name" value="Winged helix-like DNA-binding domain superfamily/Winged helix DNA-binding domain"/>
    <property type="match status" value="1"/>
</dbReference>